<name>V9H7A5_9NEIS</name>
<reference evidence="1 2" key="1">
    <citation type="submission" date="2010-03" db="EMBL/GenBank/DDBJ databases">
        <authorList>
            <consortium name="The Broad Institute Genome Sequencing Platform"/>
            <person name="Ward D."/>
            <person name="Earl A."/>
            <person name="Feldgarden M."/>
            <person name="Gevers D."/>
            <person name="Young S."/>
            <person name="Zeng Q."/>
            <person name="Koehrsen M."/>
            <person name="Alvarado L."/>
            <person name="Berlin A.M."/>
            <person name="Borenstein D."/>
            <person name="Chapman S.B."/>
            <person name="Chen Z."/>
            <person name="Engels R."/>
            <person name="Freedman E."/>
            <person name="Gellesch M."/>
            <person name="Goldberg J."/>
            <person name="Griggs A."/>
            <person name="Gujja S."/>
            <person name="Heilman E.R."/>
            <person name="Heiman D.I."/>
            <person name="Hepburn T.A."/>
            <person name="Howarth C."/>
            <person name="Jen D."/>
            <person name="Larson L."/>
            <person name="Mehta T."/>
            <person name="Park D."/>
            <person name="Pearson M."/>
            <person name="Richards J."/>
            <person name="Roberts A."/>
            <person name="Saif S."/>
            <person name="Shea T.D."/>
            <person name="Shenoy N."/>
            <person name="Sisk P."/>
            <person name="Stolte C."/>
            <person name="Sykes S.N."/>
            <person name="Walk T."/>
            <person name="White J."/>
            <person name="Yandava C."/>
            <person name="Izard J."/>
            <person name="Baranova O.V."/>
            <person name="Blanton J.M."/>
            <person name="Tanner A.C."/>
            <person name="Dewhirst F."/>
            <person name="Haas B."/>
            <person name="Nusbaum C."/>
            <person name="Birren B."/>
        </authorList>
    </citation>
    <scope>NUCLEOTIDE SEQUENCE [LARGE SCALE GENOMIC DNA]</scope>
    <source>
        <strain evidence="1 2">ATCC 29453</strain>
    </source>
</reference>
<dbReference type="Proteomes" id="UP000017813">
    <property type="component" value="Unassembled WGS sequence"/>
</dbReference>
<accession>V9H7A5</accession>
<organism evidence="1 2">
    <name type="scientific">Simonsiella muelleri ATCC 29453</name>
    <dbReference type="NCBI Taxonomy" id="641147"/>
    <lineage>
        <taxon>Bacteria</taxon>
        <taxon>Pseudomonadati</taxon>
        <taxon>Pseudomonadota</taxon>
        <taxon>Betaproteobacteria</taxon>
        <taxon>Neisseriales</taxon>
        <taxon>Neisseriaceae</taxon>
        <taxon>Simonsiella</taxon>
    </lineage>
</organism>
<dbReference type="Pfam" id="PF11236">
    <property type="entry name" value="DUF3037"/>
    <property type="match status" value="1"/>
</dbReference>
<dbReference type="EMBL" id="ADCY02000078">
    <property type="protein sequence ID" value="EFG29849.2"/>
    <property type="molecule type" value="Genomic_DNA"/>
</dbReference>
<dbReference type="InterPro" id="IPR021398">
    <property type="entry name" value="DUF3037"/>
</dbReference>
<keyword evidence="2" id="KW-1185">Reference proteome</keyword>
<sequence length="270" mass="31453">MKAMQYTIIRFMPHVQTREFANIGVIAACPKTGYFDYKIESRYSRLSHFFKYFNAEVFRQSLIAFEMELKRVQDNLHYATPSQIQAATEHLAQPRETILQTNGISVCMAADEATQLQTLFDYYIHCSFAKQQPEELLTRQIVEIVKSFHTPIPFIETKLGNDEYHVSLPLVQQQGKQVHKIIKPLYLAQKDASEIYRKADNWLARFKRLRDFGWINQDTAILLPYKAAYDPSNSQNQALKRVLSEFKQHGIAHTSQDDLDFIHKFSVHFG</sequence>
<proteinExistence type="predicted"/>
<dbReference type="AlphaFoldDB" id="V9H7A5"/>
<comment type="caution">
    <text evidence="1">The sequence shown here is derived from an EMBL/GenBank/DDBJ whole genome shotgun (WGS) entry which is preliminary data.</text>
</comment>
<protein>
    <recommendedName>
        <fullName evidence="3">DUF3037 domain-containing protein</fullName>
    </recommendedName>
</protein>
<evidence type="ECO:0008006" key="3">
    <source>
        <dbReference type="Google" id="ProtNLM"/>
    </source>
</evidence>
<dbReference type="HOGENOM" id="CLU_087282_0_0_4"/>
<dbReference type="STRING" id="641147.HMPREF9021_02321"/>
<evidence type="ECO:0000313" key="1">
    <source>
        <dbReference type="EMBL" id="EFG29849.2"/>
    </source>
</evidence>
<dbReference type="RefSeq" id="WP_002643127.1">
    <property type="nucleotide sequence ID" value="NZ_CP019448.1"/>
</dbReference>
<gene>
    <name evidence="1" type="ORF">HMPREF9021_02321</name>
</gene>
<reference evidence="1 2" key="2">
    <citation type="submission" date="2011-10" db="EMBL/GenBank/DDBJ databases">
        <title>The Genome Sequence of Simonsiella muelleri ATCC 29453.</title>
        <authorList>
            <consortium name="The Broad Institute Genome Sequencing Platform"/>
            <consortium name="The Broad Institute Genome Sequencing Center for Infectious Disease"/>
            <person name="Earl A."/>
            <person name="Ward D."/>
            <person name="Feldgarden M."/>
            <person name="Gevers D."/>
            <person name="Izard J."/>
            <person name="Baranova O.V."/>
            <person name="Blanton J.M."/>
            <person name="Tanner A.C."/>
            <person name="Dewhirst F."/>
            <person name="Young S.K."/>
            <person name="Zeng Q."/>
            <person name="Gargeya S."/>
            <person name="Fitzgerald M."/>
            <person name="Haas B."/>
            <person name="Abouelleil A."/>
            <person name="Alvarado L."/>
            <person name="Arachchi H.M."/>
            <person name="Berlin A."/>
            <person name="Brown A."/>
            <person name="Chapman S.B."/>
            <person name="Chen Z."/>
            <person name="Dunbar C."/>
            <person name="Freedman E."/>
            <person name="Gearin G."/>
            <person name="Goldberg J."/>
            <person name="Griggs A."/>
            <person name="Gujja S."/>
            <person name="Heiman D."/>
            <person name="Howarth C."/>
            <person name="Larson L."/>
            <person name="Lui A."/>
            <person name="MacDonald P.J.P."/>
            <person name="Montmayeur A."/>
            <person name="Murphy C."/>
            <person name="Neiman D."/>
            <person name="Pearson M."/>
            <person name="Priest M."/>
            <person name="Roberts A."/>
            <person name="Saif S."/>
            <person name="Shea T."/>
            <person name="Shenoy N."/>
            <person name="Sisk P."/>
            <person name="Stolte C."/>
            <person name="Sykes S."/>
            <person name="Wortman J."/>
            <person name="Nusbaum C."/>
            <person name="Birren B."/>
        </authorList>
    </citation>
    <scope>NUCLEOTIDE SEQUENCE [LARGE SCALE GENOMIC DNA]</scope>
    <source>
        <strain evidence="1 2">ATCC 29453</strain>
    </source>
</reference>
<dbReference type="eggNOG" id="ENOG502ZSMJ">
    <property type="taxonomic scope" value="Bacteria"/>
</dbReference>
<evidence type="ECO:0000313" key="2">
    <source>
        <dbReference type="Proteomes" id="UP000017813"/>
    </source>
</evidence>